<protein>
    <recommendedName>
        <fullName evidence="4">Quinol:cytochrome c oxidoreductase membrane protein</fullName>
    </recommendedName>
</protein>
<accession>A0A1I1KSA4</accession>
<feature type="transmembrane region" description="Helical" evidence="1">
    <location>
        <begin position="57"/>
        <end position="80"/>
    </location>
</feature>
<evidence type="ECO:0000313" key="3">
    <source>
        <dbReference type="Proteomes" id="UP000199514"/>
    </source>
</evidence>
<dbReference type="Proteomes" id="UP000199514">
    <property type="component" value="Unassembled WGS sequence"/>
</dbReference>
<dbReference type="InterPro" id="IPR021776">
    <property type="entry name" value="ActD"/>
</dbReference>
<dbReference type="EMBL" id="FOLE01000007">
    <property type="protein sequence ID" value="SFC63132.1"/>
    <property type="molecule type" value="Genomic_DNA"/>
</dbReference>
<dbReference type="RefSeq" id="WP_091513408.1">
    <property type="nucleotide sequence ID" value="NZ_FOLE01000007.1"/>
</dbReference>
<evidence type="ECO:0000313" key="2">
    <source>
        <dbReference type="EMBL" id="SFC63132.1"/>
    </source>
</evidence>
<evidence type="ECO:0008006" key="4">
    <source>
        <dbReference type="Google" id="ProtNLM"/>
    </source>
</evidence>
<dbReference type="Pfam" id="PF11821">
    <property type="entry name" value="ActD"/>
    <property type="match status" value="1"/>
</dbReference>
<name>A0A1I1KSA4_9BACT</name>
<dbReference type="OrthoDB" id="9792475at2"/>
<feature type="transmembrane region" description="Helical" evidence="1">
    <location>
        <begin position="100"/>
        <end position="120"/>
    </location>
</feature>
<reference evidence="2 3" key="1">
    <citation type="submission" date="2016-10" db="EMBL/GenBank/DDBJ databases">
        <authorList>
            <person name="de Groot N.N."/>
        </authorList>
    </citation>
    <scope>NUCLEOTIDE SEQUENCE [LARGE SCALE GENOMIC DNA]</scope>
    <source>
        <strain evidence="2 3">DSM 6793</strain>
    </source>
</reference>
<organism evidence="2 3">
    <name type="scientific">Flexibacter flexilis DSM 6793</name>
    <dbReference type="NCBI Taxonomy" id="927664"/>
    <lineage>
        <taxon>Bacteria</taxon>
        <taxon>Pseudomonadati</taxon>
        <taxon>Bacteroidota</taxon>
        <taxon>Cytophagia</taxon>
        <taxon>Cytophagales</taxon>
        <taxon>Flexibacteraceae</taxon>
        <taxon>Flexibacter</taxon>
    </lineage>
</organism>
<keyword evidence="1" id="KW-0472">Membrane</keyword>
<dbReference type="AlphaFoldDB" id="A0A1I1KSA4"/>
<keyword evidence="1" id="KW-0812">Transmembrane</keyword>
<keyword evidence="1" id="KW-1133">Transmembrane helix</keyword>
<dbReference type="STRING" id="927664.SAMN05421780_107168"/>
<dbReference type="PANTHER" id="PTHR40394:SF2">
    <property type="entry name" value="QUINOL:CYTOCHROME C OXIDOREDUCTASE MEMBRANE PROTEIN"/>
    <property type="match status" value="1"/>
</dbReference>
<proteinExistence type="predicted"/>
<keyword evidence="3" id="KW-1185">Reference proteome</keyword>
<evidence type="ECO:0000256" key="1">
    <source>
        <dbReference type="SAM" id="Phobius"/>
    </source>
</evidence>
<sequence>MSATKKFVIGVYDDDEVTIAAVRKVRAEGVKVHEVYSPFPIHGIDDALGYKRSRLPIAAFMFGATGTTCAVLLQTLTLGYDWPMNIGGKPHVAPPDFVPISFEATVLFAALGMVGTFFVASKLGPGSKKMVLDARASDDKFVLAVDLDKNKNFSFDQVADLLKAAGASEVHLKEVSE</sequence>
<gene>
    <name evidence="2" type="ORF">SAMN05421780_107168</name>
</gene>
<dbReference type="PANTHER" id="PTHR40394">
    <property type="entry name" value="LIPOPROTEIN-RELATED"/>
    <property type="match status" value="1"/>
</dbReference>